<sequence>MVFCFLFQSSRFSGERLTHSPSILIALTRKLAPTAPEWARTINTMQWHGAVRLASTVPGTNAKRRSTDSKARGSSSRSLLVSSLGASRFRYKKFPSEAEARKFVADNIRVAGSMPKPTVPTVKVEDSLNIKTTPSTSDETRKRKGNESWRSSPAKRSKPDPEVTDPEFINAPVVYTDGACSKNGTAKARAGWGVYWGEDSEDNAFGPVYGTATNNRGELIAVEKALEKAIEKGLTKLVVKTDSNLLVQSINIWIHGWKRKGWKTATGSDVLNKDVLVKIDNLRQKLKVKFMHVRGHAGVDGNEKADELARKGAAMYTKMG</sequence>
<evidence type="ECO:0000313" key="11">
    <source>
        <dbReference type="Proteomes" id="UP000230233"/>
    </source>
</evidence>
<dbReference type="InterPro" id="IPR050092">
    <property type="entry name" value="RNase_H"/>
</dbReference>
<organism evidence="10 11">
    <name type="scientific">Caenorhabditis nigoni</name>
    <dbReference type="NCBI Taxonomy" id="1611254"/>
    <lineage>
        <taxon>Eukaryota</taxon>
        <taxon>Metazoa</taxon>
        <taxon>Ecdysozoa</taxon>
        <taxon>Nematoda</taxon>
        <taxon>Chromadorea</taxon>
        <taxon>Rhabditida</taxon>
        <taxon>Rhabditina</taxon>
        <taxon>Rhabditomorpha</taxon>
        <taxon>Rhabditoidea</taxon>
        <taxon>Rhabditidae</taxon>
        <taxon>Peloderinae</taxon>
        <taxon>Caenorhabditis</taxon>
    </lineage>
</organism>
<dbReference type="Gene3D" id="3.30.420.10">
    <property type="entry name" value="Ribonuclease H-like superfamily/Ribonuclease H"/>
    <property type="match status" value="1"/>
</dbReference>
<comment type="catalytic activity">
    <reaction evidence="1">
        <text>Endonucleolytic cleavage to 5'-phosphomonoester.</text>
        <dbReference type="EC" id="3.1.26.4"/>
    </reaction>
</comment>
<dbReference type="SUPFAM" id="SSF53098">
    <property type="entry name" value="Ribonuclease H-like"/>
    <property type="match status" value="1"/>
</dbReference>
<evidence type="ECO:0000256" key="6">
    <source>
        <dbReference type="ARBA" id="ARBA00022759"/>
    </source>
</evidence>
<feature type="region of interest" description="Disordered" evidence="8">
    <location>
        <begin position="56"/>
        <end position="77"/>
    </location>
</feature>
<comment type="caution">
    <text evidence="10">The sequence shown here is derived from an EMBL/GenBank/DDBJ whole genome shotgun (WGS) entry which is preliminary data.</text>
</comment>
<dbReference type="InterPro" id="IPR002156">
    <property type="entry name" value="RNaseH_domain"/>
</dbReference>
<evidence type="ECO:0000256" key="7">
    <source>
        <dbReference type="ARBA" id="ARBA00022801"/>
    </source>
</evidence>
<keyword evidence="5" id="KW-0479">Metal-binding</keyword>
<name>A0A2G5UI25_9PELO</name>
<dbReference type="Proteomes" id="UP000230233">
    <property type="component" value="Chromosome III"/>
</dbReference>
<gene>
    <name evidence="10" type="primary">Cni-rnh-1.0</name>
    <name evidence="10" type="synonym">Cnig_chr_III.g10901</name>
    <name evidence="10" type="ORF">B9Z55_010901</name>
</gene>
<keyword evidence="11" id="KW-1185">Reference proteome</keyword>
<evidence type="ECO:0000256" key="2">
    <source>
        <dbReference type="ARBA" id="ARBA00005300"/>
    </source>
</evidence>
<feature type="domain" description="RNase H type-1" evidence="9">
    <location>
        <begin position="168"/>
        <end position="314"/>
    </location>
</feature>
<dbReference type="EC" id="3.1.26.4" evidence="3"/>
<evidence type="ECO:0000313" key="10">
    <source>
        <dbReference type="EMBL" id="PIC39103.1"/>
    </source>
</evidence>
<reference evidence="11" key="1">
    <citation type="submission" date="2017-10" db="EMBL/GenBank/DDBJ databases">
        <title>Rapid genome shrinkage in a self-fertile nematode reveals novel sperm competition proteins.</title>
        <authorList>
            <person name="Yin D."/>
            <person name="Schwarz E.M."/>
            <person name="Thomas C.G."/>
            <person name="Felde R.L."/>
            <person name="Korf I.F."/>
            <person name="Cutter A.D."/>
            <person name="Schartner C.M."/>
            <person name="Ralston E.J."/>
            <person name="Meyer B.J."/>
            <person name="Haag E.S."/>
        </authorList>
    </citation>
    <scope>NUCLEOTIDE SEQUENCE [LARGE SCALE GENOMIC DNA]</scope>
    <source>
        <strain evidence="11">JU1422</strain>
    </source>
</reference>
<evidence type="ECO:0000256" key="4">
    <source>
        <dbReference type="ARBA" id="ARBA00022722"/>
    </source>
</evidence>
<dbReference type="OrthoDB" id="90239at2759"/>
<keyword evidence="6" id="KW-0255">Endonuclease</keyword>
<dbReference type="GO" id="GO:0003676">
    <property type="term" value="F:nucleic acid binding"/>
    <property type="evidence" value="ECO:0007669"/>
    <property type="project" value="InterPro"/>
</dbReference>
<dbReference type="AlphaFoldDB" id="A0A2G5UI25"/>
<dbReference type="STRING" id="1611254.A0A2G5UI25"/>
<evidence type="ECO:0000256" key="8">
    <source>
        <dbReference type="SAM" id="MobiDB-lite"/>
    </source>
</evidence>
<proteinExistence type="inferred from homology"/>
<comment type="similarity">
    <text evidence="2">Belongs to the RNase H family.</text>
</comment>
<evidence type="ECO:0000256" key="5">
    <source>
        <dbReference type="ARBA" id="ARBA00022723"/>
    </source>
</evidence>
<feature type="region of interest" description="Disordered" evidence="8">
    <location>
        <begin position="114"/>
        <end position="166"/>
    </location>
</feature>
<keyword evidence="4" id="KW-0540">Nuclease</keyword>
<dbReference type="PANTHER" id="PTHR10642:SF26">
    <property type="entry name" value="RIBONUCLEASE H1"/>
    <property type="match status" value="1"/>
</dbReference>
<evidence type="ECO:0000259" key="9">
    <source>
        <dbReference type="PROSITE" id="PS50879"/>
    </source>
</evidence>
<dbReference type="PROSITE" id="PS50879">
    <property type="entry name" value="RNASE_H_1"/>
    <property type="match status" value="1"/>
</dbReference>
<dbReference type="GO" id="GO:0043137">
    <property type="term" value="P:DNA replication, removal of RNA primer"/>
    <property type="evidence" value="ECO:0007669"/>
    <property type="project" value="TreeGrafter"/>
</dbReference>
<protein>
    <recommendedName>
        <fullName evidence="3">ribonuclease H</fullName>
        <ecNumber evidence="3">3.1.26.4</ecNumber>
    </recommendedName>
</protein>
<dbReference type="PANTHER" id="PTHR10642">
    <property type="entry name" value="RIBONUCLEASE H1"/>
    <property type="match status" value="1"/>
</dbReference>
<keyword evidence="7" id="KW-0378">Hydrolase</keyword>
<dbReference type="CDD" id="cd09280">
    <property type="entry name" value="RNase_HI_eukaryote_like"/>
    <property type="match status" value="1"/>
</dbReference>
<dbReference type="InterPro" id="IPR036397">
    <property type="entry name" value="RNaseH_sf"/>
</dbReference>
<dbReference type="InterPro" id="IPR012337">
    <property type="entry name" value="RNaseH-like_sf"/>
</dbReference>
<dbReference type="GO" id="GO:0004523">
    <property type="term" value="F:RNA-DNA hybrid ribonuclease activity"/>
    <property type="evidence" value="ECO:0007669"/>
    <property type="project" value="UniProtKB-EC"/>
</dbReference>
<feature type="compositionally biased region" description="Basic and acidic residues" evidence="8">
    <location>
        <begin position="138"/>
        <end position="147"/>
    </location>
</feature>
<dbReference type="Pfam" id="PF00075">
    <property type="entry name" value="RNase_H"/>
    <property type="match status" value="1"/>
</dbReference>
<evidence type="ECO:0000256" key="1">
    <source>
        <dbReference type="ARBA" id="ARBA00000077"/>
    </source>
</evidence>
<evidence type="ECO:0000256" key="3">
    <source>
        <dbReference type="ARBA" id="ARBA00012180"/>
    </source>
</evidence>
<dbReference type="GO" id="GO:0046872">
    <property type="term" value="F:metal ion binding"/>
    <property type="evidence" value="ECO:0007669"/>
    <property type="project" value="UniProtKB-KW"/>
</dbReference>
<dbReference type="EMBL" id="PDUG01000003">
    <property type="protein sequence ID" value="PIC39103.1"/>
    <property type="molecule type" value="Genomic_DNA"/>
</dbReference>
<accession>A0A2G5UI25</accession>